<dbReference type="GO" id="GO:0016787">
    <property type="term" value="F:hydrolase activity"/>
    <property type="evidence" value="ECO:0007669"/>
    <property type="project" value="InterPro"/>
</dbReference>
<dbReference type="AlphaFoldDB" id="A0A139AHA5"/>
<dbReference type="InterPro" id="IPR006680">
    <property type="entry name" value="Amidohydro-rel"/>
</dbReference>
<dbReference type="PANTHER" id="PTHR43569:SF2">
    <property type="entry name" value="AMIDOHYDROLASE-RELATED DOMAIN-CONTAINING PROTEIN"/>
    <property type="match status" value="1"/>
</dbReference>
<evidence type="ECO:0000313" key="4">
    <source>
        <dbReference type="Proteomes" id="UP000070544"/>
    </source>
</evidence>
<evidence type="ECO:0000256" key="1">
    <source>
        <dbReference type="ARBA" id="ARBA00038310"/>
    </source>
</evidence>
<dbReference type="InterPro" id="IPR052350">
    <property type="entry name" value="Metallo-dep_Lactonases"/>
</dbReference>
<gene>
    <name evidence="3" type="ORF">M427DRAFT_302389</name>
</gene>
<reference evidence="3 4" key="1">
    <citation type="journal article" date="2015" name="Genome Biol. Evol.">
        <title>Phylogenomic analyses indicate that early fungi evolved digesting cell walls of algal ancestors of land plants.</title>
        <authorList>
            <person name="Chang Y."/>
            <person name="Wang S."/>
            <person name="Sekimoto S."/>
            <person name="Aerts A.L."/>
            <person name="Choi C."/>
            <person name="Clum A."/>
            <person name="LaButti K.M."/>
            <person name="Lindquist E.A."/>
            <person name="Yee Ngan C."/>
            <person name="Ohm R.A."/>
            <person name="Salamov A.A."/>
            <person name="Grigoriev I.V."/>
            <person name="Spatafora J.W."/>
            <person name="Berbee M.L."/>
        </authorList>
    </citation>
    <scope>NUCLEOTIDE SEQUENCE [LARGE SCALE GENOMIC DNA]</scope>
    <source>
        <strain evidence="3 4">JEL478</strain>
    </source>
</reference>
<sequence length="270" mass="29792">MRSSDGSSMDESAWAQSIANESKNQVCTGIQSAIDMVQSPQNFESALLSALKHPNFRGLRRIATKRDPVTGGYSGIEENPTVLELPNVRQNFATLNKHKMSYEVWYRLKPESSRATTAGFLSVVKNNPDVTFIVDHFLEPQGAYRDDAGMWNDCKHVMAEYSKFPNVYAKLSGLMPGLGGGFHLRQDHQKPSAVELAEGRFGEMVGYALDVFGPNKCMFGSNFPVDRISASLGDLVACYWLVGKSKGLSESGLREVFSGSCRRAYKLDGK</sequence>
<dbReference type="PANTHER" id="PTHR43569">
    <property type="entry name" value="AMIDOHYDROLASE"/>
    <property type="match status" value="1"/>
</dbReference>
<proteinExistence type="inferred from homology"/>
<comment type="similarity">
    <text evidence="1">Belongs to the metallo-dependent hydrolases superfamily.</text>
</comment>
<feature type="domain" description="Amidohydrolase-related" evidence="2">
    <location>
        <begin position="37"/>
        <end position="266"/>
    </location>
</feature>
<protein>
    <recommendedName>
        <fullName evidence="2">Amidohydrolase-related domain-containing protein</fullName>
    </recommendedName>
</protein>
<evidence type="ECO:0000313" key="3">
    <source>
        <dbReference type="EMBL" id="KXS16186.1"/>
    </source>
</evidence>
<keyword evidence="4" id="KW-1185">Reference proteome</keyword>
<dbReference type="InterPro" id="IPR032466">
    <property type="entry name" value="Metal_Hydrolase"/>
</dbReference>
<evidence type="ECO:0000259" key="2">
    <source>
        <dbReference type="Pfam" id="PF04909"/>
    </source>
</evidence>
<dbReference type="Gene3D" id="3.20.20.140">
    <property type="entry name" value="Metal-dependent hydrolases"/>
    <property type="match status" value="1"/>
</dbReference>
<dbReference type="OrthoDB" id="2135488at2759"/>
<name>A0A139AHA5_GONPJ</name>
<dbReference type="EMBL" id="KQ965756">
    <property type="protein sequence ID" value="KXS16186.1"/>
    <property type="molecule type" value="Genomic_DNA"/>
</dbReference>
<organism evidence="3 4">
    <name type="scientific">Gonapodya prolifera (strain JEL478)</name>
    <name type="common">Monoblepharis prolifera</name>
    <dbReference type="NCBI Taxonomy" id="1344416"/>
    <lineage>
        <taxon>Eukaryota</taxon>
        <taxon>Fungi</taxon>
        <taxon>Fungi incertae sedis</taxon>
        <taxon>Chytridiomycota</taxon>
        <taxon>Chytridiomycota incertae sedis</taxon>
        <taxon>Monoblepharidomycetes</taxon>
        <taxon>Monoblepharidales</taxon>
        <taxon>Gonapodyaceae</taxon>
        <taxon>Gonapodya</taxon>
    </lineage>
</organism>
<dbReference type="Proteomes" id="UP000070544">
    <property type="component" value="Unassembled WGS sequence"/>
</dbReference>
<dbReference type="SUPFAM" id="SSF51556">
    <property type="entry name" value="Metallo-dependent hydrolases"/>
    <property type="match status" value="1"/>
</dbReference>
<dbReference type="Pfam" id="PF04909">
    <property type="entry name" value="Amidohydro_2"/>
    <property type="match status" value="1"/>
</dbReference>
<accession>A0A139AHA5</accession>